<dbReference type="Gene3D" id="3.50.50.60">
    <property type="entry name" value="FAD/NAD(P)-binding domain"/>
    <property type="match status" value="1"/>
</dbReference>
<dbReference type="AlphaFoldDB" id="A0A4Q9DI69"/>
<dbReference type="PANTHER" id="PTHR46972">
    <property type="entry name" value="MONOOXYGENASE ASQM-RELATED"/>
    <property type="match status" value="1"/>
</dbReference>
<dbReference type="InterPro" id="IPR002938">
    <property type="entry name" value="FAD-bd"/>
</dbReference>
<dbReference type="RefSeq" id="WP_131018011.1">
    <property type="nucleotide sequence ID" value="NZ_SIRE01000033.1"/>
</dbReference>
<evidence type="ECO:0000256" key="2">
    <source>
        <dbReference type="ARBA" id="ARBA00022827"/>
    </source>
</evidence>
<dbReference type="InterPro" id="IPR036188">
    <property type="entry name" value="FAD/NAD-bd_sf"/>
</dbReference>
<proteinExistence type="predicted"/>
<keyword evidence="2" id="KW-0274">FAD</keyword>
<accession>A0A4Q9DI69</accession>
<keyword evidence="1" id="KW-0285">Flavoprotein</keyword>
<dbReference type="Pfam" id="PF01494">
    <property type="entry name" value="FAD_binding_3"/>
    <property type="match status" value="1"/>
</dbReference>
<dbReference type="OrthoDB" id="9806565at2"/>
<sequence length="100" mass="11347">MGSVGCKLLGDAAHLMSPFMGEGVNLAMLDALELALSLVRHGDFEEFLRAYEQKMYEYSSPMATMSDDSLKRFFGDDAAARVRDWFEQMEKEHEEAQDET</sequence>
<organism evidence="6 7">
    <name type="scientific">Paenibacillus thalictri</name>
    <dbReference type="NCBI Taxonomy" id="2527873"/>
    <lineage>
        <taxon>Bacteria</taxon>
        <taxon>Bacillati</taxon>
        <taxon>Bacillota</taxon>
        <taxon>Bacilli</taxon>
        <taxon>Bacillales</taxon>
        <taxon>Paenibacillaceae</taxon>
        <taxon>Paenibacillus</taxon>
    </lineage>
</organism>
<dbReference type="Proteomes" id="UP000293142">
    <property type="component" value="Unassembled WGS sequence"/>
</dbReference>
<comment type="caution">
    <text evidence="6">The sequence shown here is derived from an EMBL/GenBank/DDBJ whole genome shotgun (WGS) entry which is preliminary data.</text>
</comment>
<evidence type="ECO:0000256" key="4">
    <source>
        <dbReference type="ARBA" id="ARBA00023033"/>
    </source>
</evidence>
<keyword evidence="4" id="KW-0503">Monooxygenase</keyword>
<dbReference type="EMBL" id="SIRE01000033">
    <property type="protein sequence ID" value="TBL70291.1"/>
    <property type="molecule type" value="Genomic_DNA"/>
</dbReference>
<keyword evidence="7" id="KW-1185">Reference proteome</keyword>
<dbReference type="SUPFAM" id="SSF51905">
    <property type="entry name" value="FAD/NAD(P)-binding domain"/>
    <property type="match status" value="1"/>
</dbReference>
<feature type="domain" description="FAD-binding" evidence="5">
    <location>
        <begin position="8"/>
        <end position="53"/>
    </location>
</feature>
<gene>
    <name evidence="6" type="ORF">EYB31_33795</name>
</gene>
<evidence type="ECO:0000313" key="7">
    <source>
        <dbReference type="Proteomes" id="UP000293142"/>
    </source>
</evidence>
<protein>
    <recommendedName>
        <fullName evidence="5">FAD-binding domain-containing protein</fullName>
    </recommendedName>
</protein>
<dbReference type="GO" id="GO:0004497">
    <property type="term" value="F:monooxygenase activity"/>
    <property type="evidence" value="ECO:0007669"/>
    <property type="project" value="UniProtKB-KW"/>
</dbReference>
<name>A0A4Q9DI69_9BACL</name>
<dbReference type="PANTHER" id="PTHR46972:SF1">
    <property type="entry name" value="FAD DEPENDENT OXIDOREDUCTASE DOMAIN-CONTAINING PROTEIN"/>
    <property type="match status" value="1"/>
</dbReference>
<dbReference type="GO" id="GO:0071949">
    <property type="term" value="F:FAD binding"/>
    <property type="evidence" value="ECO:0007669"/>
    <property type="project" value="InterPro"/>
</dbReference>
<keyword evidence="3" id="KW-0560">Oxidoreductase</keyword>
<evidence type="ECO:0000259" key="5">
    <source>
        <dbReference type="Pfam" id="PF01494"/>
    </source>
</evidence>
<evidence type="ECO:0000256" key="3">
    <source>
        <dbReference type="ARBA" id="ARBA00023002"/>
    </source>
</evidence>
<reference evidence="6 7" key="1">
    <citation type="submission" date="2019-02" db="EMBL/GenBank/DDBJ databases">
        <title>Paenibacillus sp. nov., isolated from surface-sterilized tissue of Thalictrum simplex L.</title>
        <authorList>
            <person name="Tuo L."/>
        </authorList>
    </citation>
    <scope>NUCLEOTIDE SEQUENCE [LARGE SCALE GENOMIC DNA]</scope>
    <source>
        <strain evidence="6 7">N2SHLJ1</strain>
    </source>
</reference>
<evidence type="ECO:0000256" key="1">
    <source>
        <dbReference type="ARBA" id="ARBA00022630"/>
    </source>
</evidence>
<evidence type="ECO:0000313" key="6">
    <source>
        <dbReference type="EMBL" id="TBL70291.1"/>
    </source>
</evidence>